<evidence type="ECO:0000313" key="1">
    <source>
        <dbReference type="EMBL" id="MQL50771.1"/>
    </source>
</evidence>
<keyword evidence="2" id="KW-1185">Reference proteome</keyword>
<organism evidence="1 2">
    <name type="scientific">Desulfofundulus thermobenzoicus</name>
    <dbReference type="NCBI Taxonomy" id="29376"/>
    <lineage>
        <taxon>Bacteria</taxon>
        <taxon>Bacillati</taxon>
        <taxon>Bacillota</taxon>
        <taxon>Clostridia</taxon>
        <taxon>Eubacteriales</taxon>
        <taxon>Peptococcaceae</taxon>
        <taxon>Desulfofundulus</taxon>
    </lineage>
</organism>
<dbReference type="AlphaFoldDB" id="A0A6N7ILE7"/>
<dbReference type="OrthoDB" id="2086514at2"/>
<gene>
    <name evidence="1" type="ORF">GFC01_00445</name>
</gene>
<reference evidence="1 2" key="1">
    <citation type="submission" date="2019-10" db="EMBL/GenBank/DDBJ databases">
        <title>Comparative genomics of sulfur disproportionating microorganisms.</title>
        <authorList>
            <person name="Ward L.M."/>
            <person name="Bertran E."/>
            <person name="Johnston D."/>
        </authorList>
    </citation>
    <scope>NUCLEOTIDE SEQUENCE [LARGE SCALE GENOMIC DNA]</scope>
    <source>
        <strain evidence="1 2">DSM 14055</strain>
    </source>
</reference>
<protein>
    <submittedName>
        <fullName evidence="1">Uncharacterized protein</fullName>
    </submittedName>
</protein>
<dbReference type="EMBL" id="WHYR01000001">
    <property type="protein sequence ID" value="MQL50771.1"/>
    <property type="molecule type" value="Genomic_DNA"/>
</dbReference>
<name>A0A6N7ILE7_9FIRM</name>
<sequence length="97" mass="11541">MIETTINAQAASYLDEKKLARMLKDMQFDTRYTLQIFNFFTDVPLQDLARFIVQYEIPEVTLKAYYETYVREFYAHRELEEMLVDVAGSFYQSTESP</sequence>
<dbReference type="RefSeq" id="WP_152944683.1">
    <property type="nucleotide sequence ID" value="NZ_WHYR01000001.1"/>
</dbReference>
<dbReference type="Proteomes" id="UP000441717">
    <property type="component" value="Unassembled WGS sequence"/>
</dbReference>
<proteinExistence type="predicted"/>
<accession>A0A6N7ILE7</accession>
<evidence type="ECO:0000313" key="2">
    <source>
        <dbReference type="Proteomes" id="UP000441717"/>
    </source>
</evidence>
<comment type="caution">
    <text evidence="1">The sequence shown here is derived from an EMBL/GenBank/DDBJ whole genome shotgun (WGS) entry which is preliminary data.</text>
</comment>